<dbReference type="Gene3D" id="1.20.120.720">
    <property type="entry name" value="Myosin VI head, motor domain, U50 subdomain"/>
    <property type="match status" value="1"/>
</dbReference>
<dbReference type="STRING" id="9402.L5L4F9"/>
<feature type="coiled-coil region" evidence="2">
    <location>
        <begin position="998"/>
        <end position="1046"/>
    </location>
</feature>
<comment type="caution">
    <text evidence="1">Lacks conserved residue(s) required for the propagation of feature annotation.</text>
</comment>
<dbReference type="GO" id="GO:0016461">
    <property type="term" value="C:unconventional myosin complex"/>
    <property type="evidence" value="ECO:0007669"/>
    <property type="project" value="TreeGrafter"/>
</dbReference>
<reference evidence="6" key="1">
    <citation type="journal article" date="2013" name="Science">
        <title>Comparative analysis of bat genomes provides insight into the evolution of flight and immunity.</title>
        <authorList>
            <person name="Zhang G."/>
            <person name="Cowled C."/>
            <person name="Shi Z."/>
            <person name="Huang Z."/>
            <person name="Bishop-Lilly K.A."/>
            <person name="Fang X."/>
            <person name="Wynne J.W."/>
            <person name="Xiong Z."/>
            <person name="Baker M.L."/>
            <person name="Zhao W."/>
            <person name="Tachedjian M."/>
            <person name="Zhu Y."/>
            <person name="Zhou P."/>
            <person name="Jiang X."/>
            <person name="Ng J."/>
            <person name="Yang L."/>
            <person name="Wu L."/>
            <person name="Xiao J."/>
            <person name="Feng Y."/>
            <person name="Chen Y."/>
            <person name="Sun X."/>
            <person name="Zhang Y."/>
            <person name="Marsh G.A."/>
            <person name="Crameri G."/>
            <person name="Broder C.C."/>
            <person name="Frey K.G."/>
            <person name="Wang L.F."/>
            <person name="Wang J."/>
        </authorList>
    </citation>
    <scope>NUCLEOTIDE SEQUENCE [LARGE SCALE GENOMIC DNA]</scope>
</reference>
<dbReference type="PROSITE" id="PS50096">
    <property type="entry name" value="IQ"/>
    <property type="match status" value="1"/>
</dbReference>
<dbReference type="eggNOG" id="KOG0161">
    <property type="taxonomic scope" value="Eukaryota"/>
</dbReference>
<sequence length="1426" mass="163024">MPRSSLPYFSHTVGRKQFMRFEWANHAAEALGCEYEELNTATFKHHLRQIIEQVTCGPSRRGLVDEETSSGLKMTGVECVEGMASGLYQELFATVVSLINRSFSSHHLSMASIMVVDSPGFQNPRHQGKDRAATFEELCHNYTHERLQLLFYQRTFVSSLERHREEGLPVQFDLPEPSPGTTVALVDQNPSQVRLPAGGGAEDAGGLFWVLDEEVQVEGSSDSVVLERLCAAFEKKGPGAEGASALRQCEQPLQCEISHQRGQDPVRYDLTGWLHKAKPNLSARDAPQILQQSKREELRSLFQARAKLPPVCRAVAGLEGTSQQALQRNCAVRRAFASGFAASKRKAPCSQIKLQMDALTSVVRRSQLHFIHCLVPSLAVESRGGQGAPTLLQPGGDKPGAGRPLPLDIPALRVQLAGSYILEALRLHRTGYADHMGFTQFRRRFQVLDPLLMKKFMLVTEGVDERKAVNELLQTLDLEKKAVAMGHSQVFLKAGVISRLEKQREKLVSHSIILFQAACKGFLSRQEFKKLKIHRLAAQCLQKNMAVFLAVKDWPWWQLFGSLRPLLSATVGDEQLRAKEEELTALRQKLEKSEKSRNELRQNADLLESKFADLTTELADERFKGDAACQVLESERAERLRTSREVQELKNKYEQVQKKLREVEKQLEEAQQKIQLNDLERSHTGGEDEWQMRFDCAQMENEFLRKRLQQCEERLDSELTSRKELEQQLGELQSAYEGAKKTAHQLKRKCHHLTCDLEDTRFLLENQQSRNHELEKKQKKFDMQLAQALGESMFEKGLREKVTQENTSIRWELGQLQQQLKQKEQETSQLKQEVEMLQAQKRELMGSPSLGGNCVAGLKERLWKLESSALEQQKIQNQQENTIKQLEQLRQRFELEIVRMKQMHQKDREDQEEELEDVRQSCQKRLHQLEMQLEQEYEEKQMVLHEKQDLEGLIGTLCDQIGHRDFDVEKRLRRDLKRTHALLSDVQLLLGTMEDGKASVSKEELEKVHSQLEQSEAKCEDALKTQKALTADLESMHSELENVTRNKSLVPVPSLSEAGLVQLSELVWAYCVLVTIRGTRALIMDLLGTTLKVDEQLYRLQFERTDLLKRIDEDQDDLNDLMQKHKDLIAQSAADIGLIQELQLQLEEAKKEKHKLQEQLQVAQMRIEYLEQSTVDRAIVSRQEAIICDLENKTEFQKVQIKRFEVLVIRLRDSLIKMGEELSQAAMAEAQQRESSQYYQRRLEELKADMEELVQREAEASRRCMELEKYIEELAAVRQTLQTDLETSIRRIADLQAALEEEKYIEELAAVRQTLQTDLETSIRRIADLQAALEEVASSDSDTESVQTAVDCGSSGRKEIDNISILSSQPEGSLQSWLSCTLSLATDTMRTPSRQSALSSHILSPSQSIRQQKQNQRQIEQNVNDH</sequence>
<dbReference type="InterPro" id="IPR027417">
    <property type="entry name" value="P-loop_NTPase"/>
</dbReference>
<feature type="compositionally biased region" description="Low complexity" evidence="3">
    <location>
        <begin position="1406"/>
        <end position="1426"/>
    </location>
</feature>
<dbReference type="GO" id="GO:0016460">
    <property type="term" value="C:myosin II complex"/>
    <property type="evidence" value="ECO:0007669"/>
    <property type="project" value="TreeGrafter"/>
</dbReference>
<dbReference type="GO" id="GO:0031032">
    <property type="term" value="P:actomyosin structure organization"/>
    <property type="evidence" value="ECO:0007669"/>
    <property type="project" value="TreeGrafter"/>
</dbReference>
<dbReference type="PANTHER" id="PTHR45615:SF8">
    <property type="entry name" value="UNCONVENTIONAL MYOSIN-XVIIIB"/>
    <property type="match status" value="1"/>
</dbReference>
<feature type="coiled-coil region" evidence="2">
    <location>
        <begin position="1104"/>
        <end position="1173"/>
    </location>
</feature>
<organism evidence="5 6">
    <name type="scientific">Pteropus alecto</name>
    <name type="common">Black flying fox</name>
    <dbReference type="NCBI Taxonomy" id="9402"/>
    <lineage>
        <taxon>Eukaryota</taxon>
        <taxon>Metazoa</taxon>
        <taxon>Chordata</taxon>
        <taxon>Craniata</taxon>
        <taxon>Vertebrata</taxon>
        <taxon>Euteleostomi</taxon>
        <taxon>Mammalia</taxon>
        <taxon>Eutheria</taxon>
        <taxon>Laurasiatheria</taxon>
        <taxon>Chiroptera</taxon>
        <taxon>Yinpterochiroptera</taxon>
        <taxon>Pteropodoidea</taxon>
        <taxon>Pteropodidae</taxon>
        <taxon>Pteropodinae</taxon>
        <taxon>Pteropus</taxon>
    </lineage>
</organism>
<dbReference type="GO" id="GO:0005524">
    <property type="term" value="F:ATP binding"/>
    <property type="evidence" value="ECO:0007669"/>
    <property type="project" value="InterPro"/>
</dbReference>
<dbReference type="PANTHER" id="PTHR45615">
    <property type="entry name" value="MYOSIN HEAVY CHAIN, NON-MUSCLE"/>
    <property type="match status" value="1"/>
</dbReference>
<feature type="region of interest" description="Disordered" evidence="3">
    <location>
        <begin position="1391"/>
        <end position="1426"/>
    </location>
</feature>
<dbReference type="FunFam" id="1.20.58.530:FF:000011">
    <property type="entry name" value="unconventional myosin-XVIIIa isoform X2"/>
    <property type="match status" value="1"/>
</dbReference>
<keyword evidence="2" id="KW-0175">Coiled coil</keyword>
<dbReference type="Gene3D" id="4.10.270.10">
    <property type="entry name" value="Myosin, subunit A"/>
    <property type="match status" value="1"/>
</dbReference>
<name>L5L4F9_PTEAL</name>
<feature type="coiled-coil region" evidence="2">
    <location>
        <begin position="1236"/>
        <end position="1332"/>
    </location>
</feature>
<dbReference type="InParanoid" id="L5L4F9"/>
<dbReference type="FunCoup" id="L5L4F9">
    <property type="interactions" value="320"/>
</dbReference>
<dbReference type="EMBL" id="KB030308">
    <property type="protein sequence ID" value="ELK18619.1"/>
    <property type="molecule type" value="Genomic_DNA"/>
</dbReference>
<dbReference type="SUPFAM" id="SSF52540">
    <property type="entry name" value="P-loop containing nucleoside triphosphate hydrolases"/>
    <property type="match status" value="1"/>
</dbReference>
<keyword evidence="6" id="KW-1185">Reference proteome</keyword>
<evidence type="ECO:0000256" key="3">
    <source>
        <dbReference type="SAM" id="MobiDB-lite"/>
    </source>
</evidence>
<dbReference type="Gene3D" id="6.20.240.20">
    <property type="match status" value="1"/>
</dbReference>
<evidence type="ECO:0000256" key="1">
    <source>
        <dbReference type="PROSITE-ProRule" id="PRU00782"/>
    </source>
</evidence>
<dbReference type="Gene3D" id="1.20.58.530">
    <property type="match status" value="1"/>
</dbReference>
<evidence type="ECO:0000313" key="6">
    <source>
        <dbReference type="Proteomes" id="UP000010552"/>
    </source>
</evidence>
<dbReference type="GO" id="GO:0051015">
    <property type="term" value="F:actin filament binding"/>
    <property type="evidence" value="ECO:0007669"/>
    <property type="project" value="TreeGrafter"/>
</dbReference>
<evidence type="ECO:0000313" key="5">
    <source>
        <dbReference type="EMBL" id="ELK18619.1"/>
    </source>
</evidence>
<evidence type="ECO:0000259" key="4">
    <source>
        <dbReference type="PROSITE" id="PS51456"/>
    </source>
</evidence>
<dbReference type="InterPro" id="IPR001609">
    <property type="entry name" value="Myosin_head_motor_dom-like"/>
</dbReference>
<dbReference type="GO" id="GO:0003774">
    <property type="term" value="F:cytoskeletal motor activity"/>
    <property type="evidence" value="ECO:0007669"/>
    <property type="project" value="InterPro"/>
</dbReference>
<dbReference type="Proteomes" id="UP000010552">
    <property type="component" value="Unassembled WGS sequence"/>
</dbReference>
<feature type="compositionally biased region" description="Polar residues" evidence="3">
    <location>
        <begin position="1391"/>
        <end position="1405"/>
    </location>
</feature>
<gene>
    <name evidence="5" type="ORF">PAL_GLEAN10007884</name>
</gene>
<dbReference type="Pfam" id="PF00063">
    <property type="entry name" value="Myosin_head"/>
    <property type="match status" value="1"/>
</dbReference>
<accession>L5L4F9</accession>
<dbReference type="GO" id="GO:0032982">
    <property type="term" value="C:myosin filament"/>
    <property type="evidence" value="ECO:0007669"/>
    <property type="project" value="TreeGrafter"/>
</dbReference>
<proteinExistence type="inferred from homology"/>
<feature type="domain" description="Myosin motor" evidence="4">
    <location>
        <begin position="1"/>
        <end position="505"/>
    </location>
</feature>
<dbReference type="SMART" id="SM00242">
    <property type="entry name" value="MYSc"/>
    <property type="match status" value="1"/>
</dbReference>
<comment type="similarity">
    <text evidence="1">Belongs to the TRAFAC class myosin-kinesin ATPase superfamily. Myosin family.</text>
</comment>
<feature type="coiled-coil region" evidence="2">
    <location>
        <begin position="573"/>
        <end position="946"/>
    </location>
</feature>
<dbReference type="PROSITE" id="PS51456">
    <property type="entry name" value="MYOSIN_MOTOR"/>
    <property type="match status" value="1"/>
</dbReference>
<keyword evidence="1" id="KW-0505">Motor protein</keyword>
<keyword evidence="1" id="KW-0009">Actin-binding</keyword>
<evidence type="ECO:0000256" key="2">
    <source>
        <dbReference type="SAM" id="Coils"/>
    </source>
</evidence>
<dbReference type="GO" id="GO:0005737">
    <property type="term" value="C:cytoplasm"/>
    <property type="evidence" value="ECO:0007669"/>
    <property type="project" value="TreeGrafter"/>
</dbReference>
<protein>
    <submittedName>
        <fullName evidence="5">Myosin-XVIIIb</fullName>
    </submittedName>
</protein>
<keyword evidence="1" id="KW-0518">Myosin</keyword>